<sequence length="105" mass="12032">MAYLTFEEYQALGFIADDLTEDKFNKLEVVAESLFDIATKSFYRMNDLESDVKWRKDLFKRALAQQISFSNYTGLTTPYEISQSSVQRVSVGRTTVEGLSPQQDV</sequence>
<gene>
    <name evidence="1" type="ORF">LAC1533_1140</name>
</gene>
<dbReference type="GeneID" id="95349240"/>
<dbReference type="RefSeq" id="WP_079579089.1">
    <property type="nucleotide sequence ID" value="NZ_LT630287.1"/>
</dbReference>
<proteinExistence type="predicted"/>
<reference evidence="2" key="1">
    <citation type="submission" date="2016-11" db="EMBL/GenBank/DDBJ databases">
        <authorList>
            <person name="Papadimitriou K."/>
        </authorList>
    </citation>
    <scope>NUCLEOTIDE SEQUENCE [LARGE SCALE GENOMIC DNA]</scope>
    <source>
        <strain evidence="2">ACA-DC 1533</strain>
    </source>
</reference>
<evidence type="ECO:0000313" key="1">
    <source>
        <dbReference type="EMBL" id="SFV40560.1"/>
    </source>
</evidence>
<evidence type="ECO:0008006" key="3">
    <source>
        <dbReference type="Google" id="ProtNLM"/>
    </source>
</evidence>
<accession>A0A1K1KNR7</accession>
<dbReference type="AlphaFoldDB" id="A0A1K1KNR7"/>
<dbReference type="Proteomes" id="UP000190935">
    <property type="component" value="Chromosome I"/>
</dbReference>
<organism evidence="1 2">
    <name type="scientific">Ligilactobacillus acidipiscis</name>
    <dbReference type="NCBI Taxonomy" id="89059"/>
    <lineage>
        <taxon>Bacteria</taxon>
        <taxon>Bacillati</taxon>
        <taxon>Bacillota</taxon>
        <taxon>Bacilli</taxon>
        <taxon>Lactobacillales</taxon>
        <taxon>Lactobacillaceae</taxon>
        <taxon>Ligilactobacillus</taxon>
    </lineage>
</organism>
<dbReference type="EMBL" id="LT630287">
    <property type="protein sequence ID" value="SFV40560.1"/>
    <property type="molecule type" value="Genomic_DNA"/>
</dbReference>
<name>A0A1K1KNR7_9LACO</name>
<dbReference type="KEGG" id="laca:LAC1533_1140"/>
<evidence type="ECO:0000313" key="2">
    <source>
        <dbReference type="Proteomes" id="UP000190935"/>
    </source>
</evidence>
<protein>
    <recommendedName>
        <fullName evidence="3">Phage protein</fullName>
    </recommendedName>
</protein>